<dbReference type="EnsemblMetazoa" id="ASIC006793-RA">
    <property type="protein sequence ID" value="ASIC006793-PA"/>
    <property type="gene ID" value="ASIC006793"/>
</dbReference>
<dbReference type="Proteomes" id="UP000030765">
    <property type="component" value="Unassembled WGS sequence"/>
</dbReference>
<dbReference type="AlphaFoldDB" id="A0A084VN24"/>
<protein>
    <submittedName>
        <fullName evidence="1 2">Cytochrome BD ubiquinol oxidase subunit I</fullName>
    </submittedName>
</protein>
<proteinExistence type="predicted"/>
<sequence>MPLGTTTGWPGRSVRHLPIASARSSTCARLQSTWICNRIFDSLRYTLVWCKAGLITFSIGQIHFKPSNGV</sequence>
<organism evidence="1">
    <name type="scientific">Anopheles sinensis</name>
    <name type="common">Mosquito</name>
    <dbReference type="NCBI Taxonomy" id="74873"/>
    <lineage>
        <taxon>Eukaryota</taxon>
        <taxon>Metazoa</taxon>
        <taxon>Ecdysozoa</taxon>
        <taxon>Arthropoda</taxon>
        <taxon>Hexapoda</taxon>
        <taxon>Insecta</taxon>
        <taxon>Pterygota</taxon>
        <taxon>Neoptera</taxon>
        <taxon>Endopterygota</taxon>
        <taxon>Diptera</taxon>
        <taxon>Nematocera</taxon>
        <taxon>Culicoidea</taxon>
        <taxon>Culicidae</taxon>
        <taxon>Anophelinae</taxon>
        <taxon>Anopheles</taxon>
    </lineage>
</organism>
<dbReference type="EMBL" id="ATLV01014674">
    <property type="status" value="NOT_ANNOTATED_CDS"/>
    <property type="molecule type" value="Genomic_DNA"/>
</dbReference>
<dbReference type="VEuPathDB" id="VectorBase:ASIC006793"/>
<accession>A0A084VN24</accession>
<evidence type="ECO:0000313" key="3">
    <source>
        <dbReference type="Proteomes" id="UP000030765"/>
    </source>
</evidence>
<gene>
    <name evidence="1" type="ORF">ZHAS_00006793</name>
</gene>
<evidence type="ECO:0000313" key="1">
    <source>
        <dbReference type="EMBL" id="KFB39368.1"/>
    </source>
</evidence>
<name>A0A084VN24_ANOSI</name>
<keyword evidence="3" id="KW-1185">Reference proteome</keyword>
<dbReference type="EMBL" id="KE524978">
    <property type="protein sequence ID" value="KFB39368.1"/>
    <property type="molecule type" value="Genomic_DNA"/>
</dbReference>
<reference evidence="2" key="2">
    <citation type="submission" date="2020-05" db="UniProtKB">
        <authorList>
            <consortium name="EnsemblMetazoa"/>
        </authorList>
    </citation>
    <scope>IDENTIFICATION</scope>
</reference>
<reference evidence="1 3" key="1">
    <citation type="journal article" date="2014" name="BMC Genomics">
        <title>Genome sequence of Anopheles sinensis provides insight into genetics basis of mosquito competence for malaria parasites.</title>
        <authorList>
            <person name="Zhou D."/>
            <person name="Zhang D."/>
            <person name="Ding G."/>
            <person name="Shi L."/>
            <person name="Hou Q."/>
            <person name="Ye Y."/>
            <person name="Xu Y."/>
            <person name="Zhou H."/>
            <person name="Xiong C."/>
            <person name="Li S."/>
            <person name="Yu J."/>
            <person name="Hong S."/>
            <person name="Yu X."/>
            <person name="Zou P."/>
            <person name="Chen C."/>
            <person name="Chang X."/>
            <person name="Wang W."/>
            <person name="Lv Y."/>
            <person name="Sun Y."/>
            <person name="Ma L."/>
            <person name="Shen B."/>
            <person name="Zhu C."/>
        </authorList>
    </citation>
    <scope>NUCLEOTIDE SEQUENCE [LARGE SCALE GENOMIC DNA]</scope>
</reference>
<evidence type="ECO:0000313" key="2">
    <source>
        <dbReference type="EnsemblMetazoa" id="ASIC006793-PA"/>
    </source>
</evidence>